<name>A0A512HBL7_9PROT</name>
<dbReference type="GO" id="GO:0097367">
    <property type="term" value="F:carbohydrate derivative binding"/>
    <property type="evidence" value="ECO:0007669"/>
    <property type="project" value="InterPro"/>
</dbReference>
<accession>A0A512HBL7</accession>
<dbReference type="OrthoDB" id="9810929at2"/>
<dbReference type="Pfam" id="PF13580">
    <property type="entry name" value="SIS_2"/>
    <property type="match status" value="1"/>
</dbReference>
<dbReference type="RefSeq" id="WP_147164866.1">
    <property type="nucleotide sequence ID" value="NZ_BJZO01000117.1"/>
</dbReference>
<proteinExistence type="predicted"/>
<dbReference type="AlphaFoldDB" id="A0A512HBL7"/>
<sequence>MTYPWPEQSPEARLDRVRSLFARSIAVKTTVMAEHAAVIVEMAEICHRALAAGGKILLCGNGGSAADAQHLAAELLVRLRAEVNRPGLPALALALDSSSMTACGNDYGYEGFYARMTETLGRPGDVLLGLTTSGRSPNVVAALARARQSGLRTIGFLGGSGKPALDHCDCALLVPSHETGRIQEVHITAGHALIELVEDALLACGHITLDPQER</sequence>
<dbReference type="Gene3D" id="3.40.50.10490">
    <property type="entry name" value="Glucose-6-phosphate isomerase like protein, domain 1"/>
    <property type="match status" value="1"/>
</dbReference>
<dbReference type="PANTHER" id="PTHR30390:SF6">
    <property type="entry name" value="DNAA INITIATOR-ASSOCIATING PROTEIN DIAA"/>
    <property type="match status" value="1"/>
</dbReference>
<feature type="domain" description="SIS" evidence="1">
    <location>
        <begin position="46"/>
        <end position="211"/>
    </location>
</feature>
<keyword evidence="3" id="KW-1185">Reference proteome</keyword>
<comment type="caution">
    <text evidence="2">The sequence shown here is derived from an EMBL/GenBank/DDBJ whole genome shotgun (WGS) entry which is preliminary data.</text>
</comment>
<reference evidence="2 3" key="1">
    <citation type="submission" date="2019-07" db="EMBL/GenBank/DDBJ databases">
        <title>Whole genome shotgun sequence of Rhodospirillum oryzae NBRC 107573.</title>
        <authorList>
            <person name="Hosoyama A."/>
            <person name="Uohara A."/>
            <person name="Ohji S."/>
            <person name="Ichikawa N."/>
        </authorList>
    </citation>
    <scope>NUCLEOTIDE SEQUENCE [LARGE SCALE GENOMIC DNA]</scope>
    <source>
        <strain evidence="2 3">NBRC 107573</strain>
    </source>
</reference>
<gene>
    <name evidence="2" type="primary">gmhA</name>
    <name evidence="2" type="ORF">ROR02_29690</name>
</gene>
<dbReference type="InterPro" id="IPR001347">
    <property type="entry name" value="SIS_dom"/>
</dbReference>
<dbReference type="PANTHER" id="PTHR30390">
    <property type="entry name" value="SEDOHEPTULOSE 7-PHOSPHATE ISOMERASE / DNAA INITIATOR-ASSOCIATING FACTOR FOR REPLICATION INITIATION"/>
    <property type="match status" value="1"/>
</dbReference>
<keyword evidence="2" id="KW-0413">Isomerase</keyword>
<dbReference type="InterPro" id="IPR046348">
    <property type="entry name" value="SIS_dom_sf"/>
</dbReference>
<dbReference type="GO" id="GO:1901135">
    <property type="term" value="P:carbohydrate derivative metabolic process"/>
    <property type="evidence" value="ECO:0007669"/>
    <property type="project" value="InterPro"/>
</dbReference>
<dbReference type="EMBL" id="BJZO01000117">
    <property type="protein sequence ID" value="GEO82838.1"/>
    <property type="molecule type" value="Genomic_DNA"/>
</dbReference>
<evidence type="ECO:0000259" key="1">
    <source>
        <dbReference type="PROSITE" id="PS51464"/>
    </source>
</evidence>
<dbReference type="Proteomes" id="UP000321567">
    <property type="component" value="Unassembled WGS sequence"/>
</dbReference>
<protein>
    <submittedName>
        <fullName evidence="2">Phosphoheptose isomerase</fullName>
    </submittedName>
</protein>
<organism evidence="2 3">
    <name type="scientific">Pararhodospirillum oryzae</name>
    <dbReference type="NCBI Taxonomy" id="478448"/>
    <lineage>
        <taxon>Bacteria</taxon>
        <taxon>Pseudomonadati</taxon>
        <taxon>Pseudomonadota</taxon>
        <taxon>Alphaproteobacteria</taxon>
        <taxon>Rhodospirillales</taxon>
        <taxon>Rhodospirillaceae</taxon>
        <taxon>Pararhodospirillum</taxon>
    </lineage>
</organism>
<evidence type="ECO:0000313" key="3">
    <source>
        <dbReference type="Proteomes" id="UP000321567"/>
    </source>
</evidence>
<dbReference type="CDD" id="cd05006">
    <property type="entry name" value="SIS_GmhA"/>
    <property type="match status" value="1"/>
</dbReference>
<dbReference type="InterPro" id="IPR035461">
    <property type="entry name" value="GmhA/DiaA"/>
</dbReference>
<dbReference type="PROSITE" id="PS51464">
    <property type="entry name" value="SIS"/>
    <property type="match status" value="1"/>
</dbReference>
<dbReference type="SUPFAM" id="SSF53697">
    <property type="entry name" value="SIS domain"/>
    <property type="match status" value="1"/>
</dbReference>
<dbReference type="InterPro" id="IPR050099">
    <property type="entry name" value="SIS_GmhA/DiaA_subfam"/>
</dbReference>
<dbReference type="GO" id="GO:0016853">
    <property type="term" value="F:isomerase activity"/>
    <property type="evidence" value="ECO:0007669"/>
    <property type="project" value="UniProtKB-KW"/>
</dbReference>
<evidence type="ECO:0000313" key="2">
    <source>
        <dbReference type="EMBL" id="GEO82838.1"/>
    </source>
</evidence>